<dbReference type="Gene3D" id="3.40.50.450">
    <property type="match status" value="1"/>
</dbReference>
<feature type="transmembrane region" description="Helical" evidence="1">
    <location>
        <begin position="479"/>
        <end position="502"/>
    </location>
</feature>
<evidence type="ECO:0000313" key="2">
    <source>
        <dbReference type="EMBL" id="GAA4459599.1"/>
    </source>
</evidence>
<keyword evidence="1" id="KW-0812">Transmembrane</keyword>
<name>A0ABP8N417_9BACT</name>
<evidence type="ECO:0000313" key="3">
    <source>
        <dbReference type="Proteomes" id="UP001500067"/>
    </source>
</evidence>
<feature type="transmembrane region" description="Helical" evidence="1">
    <location>
        <begin position="514"/>
        <end position="533"/>
    </location>
</feature>
<feature type="transmembrane region" description="Helical" evidence="1">
    <location>
        <begin position="342"/>
        <end position="362"/>
    </location>
</feature>
<accession>A0ABP8N417</accession>
<organism evidence="2 3">
    <name type="scientific">Nemorincola caseinilytica</name>
    <dbReference type="NCBI Taxonomy" id="2054315"/>
    <lineage>
        <taxon>Bacteria</taxon>
        <taxon>Pseudomonadati</taxon>
        <taxon>Bacteroidota</taxon>
        <taxon>Chitinophagia</taxon>
        <taxon>Chitinophagales</taxon>
        <taxon>Chitinophagaceae</taxon>
        <taxon>Nemorincola</taxon>
    </lineage>
</organism>
<gene>
    <name evidence="2" type="ORF">GCM10023093_00840</name>
</gene>
<sequence length="596" mass="66402">MPTLTINIGITGRTGAPSAGIDINEELGNIFSLVGQCVTMMFANGLNRYYAGSPHHYLLTTLASHYDRIASQIALDKGFALQCAIPSKKERYAQSLASDEKEREVISSLLSKCERLFELDLEDTMGSKWAGEIVVDHCDVLIAICDGRNTGDDPGSQHMIELANAQNVPVLYVDAATAKPAVLSFQGQQVPLSGDALIGVLQPLLSPGDGAAFNDMYNKEPAPYWRYSFIDPMLKHLFTKGFQGRPALGRSRYDIYAKQGWEELWQGAVPGKEDLFRDYADGGFREKYEQLDALSMRYADTYKSAGIMRHIYFFLSGMGLCIGFYYGFWYNSAGEKTLTVTTIRTLGFVMQAICILLIRRIYKNNEAARWHQRYIDYRILAEMLRHSTLLTSMGIGVHGISLPAFLKKDGVSWINWHFRVIMRNAGIPAITVNALQLDTTKLLIGNLLNGQVRYHTDSERKNNLIARRLKSASDLFSRLTYTAVLVRVGVYALNVLNCAALMNEDLLDILVKTTNALCLLFPALMLLFDSIAAQGGYDMLAQRSAAMKNGAAKLKEMADAKADHNTLKQVIQNAATLMIAEVSDWRLFVNTKTIKK</sequence>
<proteinExistence type="predicted"/>
<reference evidence="3" key="1">
    <citation type="journal article" date="2019" name="Int. J. Syst. Evol. Microbiol.">
        <title>The Global Catalogue of Microorganisms (GCM) 10K type strain sequencing project: providing services to taxonomists for standard genome sequencing and annotation.</title>
        <authorList>
            <consortium name="The Broad Institute Genomics Platform"/>
            <consortium name="The Broad Institute Genome Sequencing Center for Infectious Disease"/>
            <person name="Wu L."/>
            <person name="Ma J."/>
        </authorList>
    </citation>
    <scope>NUCLEOTIDE SEQUENCE [LARGE SCALE GENOMIC DNA]</scope>
    <source>
        <strain evidence="3">JCM 32105</strain>
    </source>
</reference>
<dbReference type="Proteomes" id="UP001500067">
    <property type="component" value="Unassembled WGS sequence"/>
</dbReference>
<comment type="caution">
    <text evidence="2">The sequence shown here is derived from an EMBL/GenBank/DDBJ whole genome shotgun (WGS) entry which is preliminary data.</text>
</comment>
<evidence type="ECO:0008006" key="4">
    <source>
        <dbReference type="Google" id="ProtNLM"/>
    </source>
</evidence>
<keyword evidence="3" id="KW-1185">Reference proteome</keyword>
<keyword evidence="1" id="KW-1133">Transmembrane helix</keyword>
<feature type="transmembrane region" description="Helical" evidence="1">
    <location>
        <begin position="311"/>
        <end position="330"/>
    </location>
</feature>
<protein>
    <recommendedName>
        <fullName evidence="4">SMODS and SLOG-associating 2TM effector domain-containing protein</fullName>
    </recommendedName>
</protein>
<keyword evidence="1" id="KW-0472">Membrane</keyword>
<dbReference type="EMBL" id="BAABFA010000001">
    <property type="protein sequence ID" value="GAA4459599.1"/>
    <property type="molecule type" value="Genomic_DNA"/>
</dbReference>
<evidence type="ECO:0000256" key="1">
    <source>
        <dbReference type="SAM" id="Phobius"/>
    </source>
</evidence>